<evidence type="ECO:0000259" key="12">
    <source>
        <dbReference type="Pfam" id="PF00852"/>
    </source>
</evidence>
<evidence type="ECO:0000256" key="5">
    <source>
        <dbReference type="ARBA" id="ARBA00022692"/>
    </source>
</evidence>
<evidence type="ECO:0000256" key="3">
    <source>
        <dbReference type="ARBA" id="ARBA00022676"/>
    </source>
</evidence>
<dbReference type="InterPro" id="IPR055270">
    <property type="entry name" value="Glyco_tran_10_C"/>
</dbReference>
<evidence type="ECO:0000256" key="8">
    <source>
        <dbReference type="ARBA" id="ARBA00023136"/>
    </source>
</evidence>
<dbReference type="Gene3D" id="3.40.50.11660">
    <property type="entry name" value="Glycosyl transferase family 10, C-terminal domain"/>
    <property type="match status" value="1"/>
</dbReference>
<evidence type="ECO:0000256" key="7">
    <source>
        <dbReference type="ARBA" id="ARBA00022989"/>
    </source>
</evidence>
<dbReference type="Pfam" id="PF00852">
    <property type="entry name" value="Glyco_transf_10"/>
    <property type="match status" value="1"/>
</dbReference>
<name>A0A9Q1HIM1_HOLLE</name>
<keyword evidence="15" id="KW-1185">Reference proteome</keyword>
<evidence type="ECO:0000256" key="10">
    <source>
        <dbReference type="ARBA" id="ARBA00060399"/>
    </source>
</evidence>
<comment type="subcellular location">
    <subcellularLocation>
        <location evidence="10">Endomembrane system</location>
        <topology evidence="10">Single-pass type II membrane protein</topology>
    </subcellularLocation>
    <subcellularLocation>
        <location evidence="11">Golgi apparatus</location>
        <location evidence="11">Golgi stack membrane</location>
        <topology evidence="11">Single-pass type II membrane protein</topology>
    </subcellularLocation>
</comment>
<evidence type="ECO:0000256" key="2">
    <source>
        <dbReference type="ARBA" id="ARBA00008919"/>
    </source>
</evidence>
<keyword evidence="4 11" id="KW-0808">Transferase</keyword>
<dbReference type="GO" id="GO:0046920">
    <property type="term" value="F:alpha-(1-&gt;3)-fucosyltransferase activity"/>
    <property type="evidence" value="ECO:0007669"/>
    <property type="project" value="TreeGrafter"/>
</dbReference>
<evidence type="ECO:0000259" key="13">
    <source>
        <dbReference type="Pfam" id="PF17039"/>
    </source>
</evidence>
<dbReference type="FunFam" id="3.40.50.11660:FF:000002">
    <property type="entry name" value="Alpha-(1,3)-fucosyltransferase"/>
    <property type="match status" value="1"/>
</dbReference>
<dbReference type="PANTHER" id="PTHR11929:SF145">
    <property type="entry name" value="ALPHA-(1,3)-FUCOSYLTRANSFERASE FUT-1"/>
    <property type="match status" value="1"/>
</dbReference>
<organism evidence="14 15">
    <name type="scientific">Holothuria leucospilota</name>
    <name type="common">Black long sea cucumber</name>
    <name type="synonym">Mertensiothuria leucospilota</name>
    <dbReference type="NCBI Taxonomy" id="206669"/>
    <lineage>
        <taxon>Eukaryota</taxon>
        <taxon>Metazoa</taxon>
        <taxon>Echinodermata</taxon>
        <taxon>Eleutherozoa</taxon>
        <taxon>Echinozoa</taxon>
        <taxon>Holothuroidea</taxon>
        <taxon>Aspidochirotacea</taxon>
        <taxon>Aspidochirotida</taxon>
        <taxon>Holothuriidae</taxon>
        <taxon>Holothuria</taxon>
    </lineage>
</organism>
<dbReference type="InterPro" id="IPR031481">
    <property type="entry name" value="Glyco_tran_10_N"/>
</dbReference>
<dbReference type="EMBL" id="JAIZAY010000002">
    <property type="protein sequence ID" value="KAJ8047100.1"/>
    <property type="molecule type" value="Genomic_DNA"/>
</dbReference>
<feature type="domain" description="Fucosyltransferase N-terminal" evidence="13">
    <location>
        <begin position="11"/>
        <end position="62"/>
    </location>
</feature>
<proteinExistence type="inferred from homology"/>
<comment type="pathway">
    <text evidence="1">Protein modification; protein glycosylation.</text>
</comment>
<protein>
    <recommendedName>
        <fullName evidence="11">Fucosyltransferase</fullName>
        <ecNumber evidence="11">2.4.1.-</ecNumber>
    </recommendedName>
</protein>
<dbReference type="InterPro" id="IPR038577">
    <property type="entry name" value="GT10-like_C_sf"/>
</dbReference>
<reference evidence="14" key="1">
    <citation type="submission" date="2021-10" db="EMBL/GenBank/DDBJ databases">
        <title>Tropical sea cucumber genome reveals ecological adaptation and Cuvierian tubules defense mechanism.</title>
        <authorList>
            <person name="Chen T."/>
        </authorList>
    </citation>
    <scope>NUCLEOTIDE SEQUENCE</scope>
    <source>
        <strain evidence="14">Nanhai2018</strain>
        <tissue evidence="14">Muscle</tissue>
    </source>
</reference>
<gene>
    <name evidence="14" type="ORF">HOLleu_05999</name>
</gene>
<evidence type="ECO:0000256" key="9">
    <source>
        <dbReference type="ARBA" id="ARBA00023180"/>
    </source>
</evidence>
<evidence type="ECO:0000256" key="4">
    <source>
        <dbReference type="ARBA" id="ARBA00022679"/>
    </source>
</evidence>
<keyword evidence="9" id="KW-0325">Glycoprotein</keyword>
<comment type="similarity">
    <text evidence="2 11">Belongs to the glycosyltransferase 10 family.</text>
</comment>
<feature type="domain" description="Fucosyltransferase C-terminal" evidence="12">
    <location>
        <begin position="80"/>
        <end position="249"/>
    </location>
</feature>
<evidence type="ECO:0000256" key="6">
    <source>
        <dbReference type="ARBA" id="ARBA00022968"/>
    </source>
</evidence>
<dbReference type="InterPro" id="IPR001503">
    <property type="entry name" value="Glyco_trans_10"/>
</dbReference>
<dbReference type="EC" id="2.4.1.-" evidence="11"/>
<dbReference type="Proteomes" id="UP001152320">
    <property type="component" value="Chromosome 2"/>
</dbReference>
<keyword evidence="5 11" id="KW-0812">Transmembrane</keyword>
<evidence type="ECO:0000313" key="15">
    <source>
        <dbReference type="Proteomes" id="UP001152320"/>
    </source>
</evidence>
<dbReference type="SUPFAM" id="SSF53756">
    <property type="entry name" value="UDP-Glycosyltransferase/glycogen phosphorylase"/>
    <property type="match status" value="1"/>
</dbReference>
<sequence length="289" mass="34004">MTPKQWKMYIDSRKPNQRWVLFSLETPLRSSKNTTVHWTQRYQTYHWTATYNANSDIHIPYGRYVTHVNNISKLPQNYFRTKQKLVAFMTSNCHDTKWPRLRFVHTLKKYVNVDIYGKCGTLKCNESEGCVDLLKQYKFHLTLENSQCEGYITEKFWNALELYESIPLAWGARTADYRKVAPPGSFVHVSWFKSIKTLAGFIKKVGGDQELYNVYHRWRSLGSVEVFSDWSKLPRDDQVCKAAELYHEDVFQVIQGKQPKFRDVNGRDWLAQCKMGKGKVQKKLPIPET</sequence>
<keyword evidence="6" id="KW-0735">Signal-anchor</keyword>
<keyword evidence="3 11" id="KW-0328">Glycosyltransferase</keyword>
<dbReference type="OrthoDB" id="427096at2759"/>
<dbReference type="AlphaFoldDB" id="A0A9Q1HIM1"/>
<evidence type="ECO:0000256" key="11">
    <source>
        <dbReference type="RuleBase" id="RU003832"/>
    </source>
</evidence>
<evidence type="ECO:0000256" key="1">
    <source>
        <dbReference type="ARBA" id="ARBA00004922"/>
    </source>
</evidence>
<keyword evidence="8" id="KW-0472">Membrane</keyword>
<comment type="caution">
    <text evidence="14">The sequence shown here is derived from an EMBL/GenBank/DDBJ whole genome shotgun (WGS) entry which is preliminary data.</text>
</comment>
<keyword evidence="7" id="KW-1133">Transmembrane helix</keyword>
<keyword evidence="11" id="KW-0333">Golgi apparatus</keyword>
<dbReference type="Pfam" id="PF17039">
    <property type="entry name" value="Glyco_tran_10_N"/>
    <property type="match status" value="1"/>
</dbReference>
<accession>A0A9Q1HIM1</accession>
<dbReference type="PANTHER" id="PTHR11929">
    <property type="entry name" value="ALPHA- 1,3 -FUCOSYLTRANSFERASE"/>
    <property type="match status" value="1"/>
</dbReference>
<dbReference type="GO" id="GO:0032580">
    <property type="term" value="C:Golgi cisterna membrane"/>
    <property type="evidence" value="ECO:0007669"/>
    <property type="project" value="UniProtKB-SubCell"/>
</dbReference>
<evidence type="ECO:0000313" key="14">
    <source>
        <dbReference type="EMBL" id="KAJ8047100.1"/>
    </source>
</evidence>